<feature type="compositionally biased region" description="Acidic residues" evidence="1">
    <location>
        <begin position="210"/>
        <end position="222"/>
    </location>
</feature>
<accession>A0A9W8G994</accession>
<protein>
    <recommendedName>
        <fullName evidence="2">Cyclin-D1-binding protein 1-like N-terminal domain-containing protein</fullName>
    </recommendedName>
</protein>
<organism evidence="3 4">
    <name type="scientific">Coemansia spiralis</name>
    <dbReference type="NCBI Taxonomy" id="417178"/>
    <lineage>
        <taxon>Eukaryota</taxon>
        <taxon>Fungi</taxon>
        <taxon>Fungi incertae sedis</taxon>
        <taxon>Zoopagomycota</taxon>
        <taxon>Kickxellomycotina</taxon>
        <taxon>Kickxellomycetes</taxon>
        <taxon>Kickxellales</taxon>
        <taxon>Kickxellaceae</taxon>
        <taxon>Coemansia</taxon>
    </lineage>
</organism>
<dbReference type="EMBL" id="JANBTW010000020">
    <property type="protein sequence ID" value="KAJ2678498.1"/>
    <property type="molecule type" value="Genomic_DNA"/>
</dbReference>
<feature type="region of interest" description="Disordered" evidence="1">
    <location>
        <begin position="197"/>
        <end position="227"/>
    </location>
</feature>
<dbReference type="Proteomes" id="UP001151518">
    <property type="component" value="Unassembled WGS sequence"/>
</dbReference>
<dbReference type="PANTHER" id="PTHR15492:SF1">
    <property type="entry name" value="CYCLIN-D1-BINDING PROTEIN 1"/>
    <property type="match status" value="1"/>
</dbReference>
<dbReference type="InterPro" id="IPR026907">
    <property type="entry name" value="GCIP-like"/>
</dbReference>
<dbReference type="GO" id="GO:0005634">
    <property type="term" value="C:nucleus"/>
    <property type="evidence" value="ECO:0007669"/>
    <property type="project" value="TreeGrafter"/>
</dbReference>
<dbReference type="InterPro" id="IPR049317">
    <property type="entry name" value="GCIP-like_N"/>
</dbReference>
<evidence type="ECO:0000259" key="2">
    <source>
        <dbReference type="Pfam" id="PF13324"/>
    </source>
</evidence>
<evidence type="ECO:0000313" key="4">
    <source>
        <dbReference type="Proteomes" id="UP001151518"/>
    </source>
</evidence>
<dbReference type="OrthoDB" id="41588at2759"/>
<evidence type="ECO:0000313" key="3">
    <source>
        <dbReference type="EMBL" id="KAJ2678498.1"/>
    </source>
</evidence>
<comment type="caution">
    <text evidence="3">The sequence shown here is derived from an EMBL/GenBank/DDBJ whole genome shotgun (WGS) entry which is preliminary data.</text>
</comment>
<dbReference type="AlphaFoldDB" id="A0A9W8G994"/>
<sequence>MAESDIKKETQKVLHSTASNIVVLLEHIRPYEGSDQPIQDFSGPKFKEEINELATAIDKEVTRFIIACKPPALDKEICELCPKINAGLFHLVQKVNQVPKKAGKTYLDAVRKAVCRSLISAIGLINSFIKEKVEVDKSALYEVSYTSASGIFWEHCKALAQIPADNRSAVVLAWKNSVGNLVKDAVEELQQTLEEYQTDANDEKAKQEEEAFSDDSMDDDFNPEIPPGRLEEARKIQRLVTVAKHTCDKVGLRCIRDCGQLDEERIIWLDRLVDLGKPVQDSVDDLVATLFINDDSWKRQAEMESSKLTKALLDLITLAITFVDDSHLQWFELCRKQLDATQLSTKVVR</sequence>
<dbReference type="Pfam" id="PF13324">
    <property type="entry name" value="GCIP_N"/>
    <property type="match status" value="1"/>
</dbReference>
<gene>
    <name evidence="3" type="ORF">GGI25_002292</name>
</gene>
<evidence type="ECO:0000256" key="1">
    <source>
        <dbReference type="SAM" id="MobiDB-lite"/>
    </source>
</evidence>
<feature type="domain" description="Cyclin-D1-binding protein 1-like N-terminal" evidence="2">
    <location>
        <begin position="49"/>
        <end position="195"/>
    </location>
</feature>
<dbReference type="Gene3D" id="1.20.1410.10">
    <property type="entry name" value="I/LWEQ domain"/>
    <property type="match status" value="1"/>
</dbReference>
<reference evidence="3" key="1">
    <citation type="submission" date="2022-07" db="EMBL/GenBank/DDBJ databases">
        <title>Phylogenomic reconstructions and comparative analyses of Kickxellomycotina fungi.</title>
        <authorList>
            <person name="Reynolds N.K."/>
            <person name="Stajich J.E."/>
            <person name="Barry K."/>
            <person name="Grigoriev I.V."/>
            <person name="Crous P."/>
            <person name="Smith M.E."/>
        </authorList>
    </citation>
    <scope>NUCLEOTIDE SEQUENCE</scope>
    <source>
        <strain evidence="3">NRRL 3115</strain>
    </source>
</reference>
<dbReference type="Gene3D" id="1.20.1420.10">
    <property type="entry name" value="Talin, central domain"/>
    <property type="match status" value="1"/>
</dbReference>
<name>A0A9W8G994_9FUNG</name>
<proteinExistence type="predicted"/>
<dbReference type="PANTHER" id="PTHR15492">
    <property type="entry name" value="CYCLIN D1-BINDING PROTEIN 1"/>
    <property type="match status" value="1"/>
</dbReference>